<keyword evidence="2 4" id="KW-0472">Membrane</keyword>
<dbReference type="InterPro" id="IPR006664">
    <property type="entry name" value="OMP_bac"/>
</dbReference>
<dbReference type="InterPro" id="IPR036737">
    <property type="entry name" value="OmpA-like_sf"/>
</dbReference>
<evidence type="ECO:0000256" key="5">
    <source>
        <dbReference type="SAM" id="SignalP"/>
    </source>
</evidence>
<feature type="chain" id="PRO_5031363952" evidence="5">
    <location>
        <begin position="19"/>
        <end position="684"/>
    </location>
</feature>
<comment type="subcellular location">
    <subcellularLocation>
        <location evidence="1">Cell outer membrane</location>
    </subcellularLocation>
</comment>
<name>A0A7Y0AIK2_9BACT</name>
<evidence type="ECO:0000256" key="2">
    <source>
        <dbReference type="ARBA" id="ARBA00023136"/>
    </source>
</evidence>
<dbReference type="CDD" id="cd07185">
    <property type="entry name" value="OmpA_C-like"/>
    <property type="match status" value="1"/>
</dbReference>
<organism evidence="7 8">
    <name type="scientific">Hymenobacter polaris</name>
    <dbReference type="NCBI Taxonomy" id="2682546"/>
    <lineage>
        <taxon>Bacteria</taxon>
        <taxon>Pseudomonadati</taxon>
        <taxon>Bacteroidota</taxon>
        <taxon>Cytophagia</taxon>
        <taxon>Cytophagales</taxon>
        <taxon>Hymenobacteraceae</taxon>
        <taxon>Hymenobacter</taxon>
    </lineage>
</organism>
<evidence type="ECO:0000256" key="1">
    <source>
        <dbReference type="ARBA" id="ARBA00004442"/>
    </source>
</evidence>
<dbReference type="InterPro" id="IPR006665">
    <property type="entry name" value="OmpA-like"/>
</dbReference>
<dbReference type="PANTHER" id="PTHR30329">
    <property type="entry name" value="STATOR ELEMENT OF FLAGELLAR MOTOR COMPLEX"/>
    <property type="match status" value="1"/>
</dbReference>
<dbReference type="Pfam" id="PF14200">
    <property type="entry name" value="RicinB_lectin_2"/>
    <property type="match status" value="1"/>
</dbReference>
<dbReference type="SUPFAM" id="SSF50939">
    <property type="entry name" value="Sialidases"/>
    <property type="match status" value="1"/>
</dbReference>
<keyword evidence="3" id="KW-0998">Cell outer membrane</keyword>
<dbReference type="InterPro" id="IPR036278">
    <property type="entry name" value="Sialidase_sf"/>
</dbReference>
<dbReference type="PROSITE" id="PS50231">
    <property type="entry name" value="RICIN_B_LECTIN"/>
    <property type="match status" value="1"/>
</dbReference>
<reference evidence="7 8" key="1">
    <citation type="submission" date="2020-04" db="EMBL/GenBank/DDBJ databases">
        <title>Hymenobacter polaris sp. nov., isolated from Arctic soil.</title>
        <authorList>
            <person name="Dahal R.H."/>
        </authorList>
    </citation>
    <scope>NUCLEOTIDE SEQUENCE [LARGE SCALE GENOMIC DNA]</scope>
    <source>
        <strain evidence="7 8">RP-2-7</strain>
    </source>
</reference>
<protein>
    <submittedName>
        <fullName evidence="7">OmpA family protein</fullName>
    </submittedName>
</protein>
<dbReference type="CDD" id="cd00161">
    <property type="entry name" value="beta-trefoil_Ricin-like"/>
    <property type="match status" value="1"/>
</dbReference>
<dbReference type="Gene3D" id="2.80.10.50">
    <property type="match status" value="1"/>
</dbReference>
<dbReference type="Proteomes" id="UP000559626">
    <property type="component" value="Unassembled WGS sequence"/>
</dbReference>
<comment type="caution">
    <text evidence="7">The sequence shown here is derived from an EMBL/GenBank/DDBJ whole genome shotgun (WGS) entry which is preliminary data.</text>
</comment>
<keyword evidence="5" id="KW-0732">Signal</keyword>
<dbReference type="CDD" id="cd15482">
    <property type="entry name" value="Sialidase_non-viral"/>
    <property type="match status" value="1"/>
</dbReference>
<dbReference type="EMBL" id="JABBGH010000003">
    <property type="protein sequence ID" value="NML67745.1"/>
    <property type="molecule type" value="Genomic_DNA"/>
</dbReference>
<evidence type="ECO:0000313" key="8">
    <source>
        <dbReference type="Proteomes" id="UP000559626"/>
    </source>
</evidence>
<dbReference type="AlphaFoldDB" id="A0A7Y0AIK2"/>
<gene>
    <name evidence="7" type="ORF">HHL22_21295</name>
</gene>
<dbReference type="InterPro" id="IPR011659">
    <property type="entry name" value="WD40"/>
</dbReference>
<dbReference type="Pfam" id="PF00691">
    <property type="entry name" value="OmpA"/>
    <property type="match status" value="1"/>
</dbReference>
<dbReference type="PROSITE" id="PS51123">
    <property type="entry name" value="OMPA_2"/>
    <property type="match status" value="1"/>
</dbReference>
<dbReference type="SUPFAM" id="SSF103088">
    <property type="entry name" value="OmpA-like"/>
    <property type="match status" value="1"/>
</dbReference>
<accession>A0A7Y0AIK2</accession>
<evidence type="ECO:0000256" key="3">
    <source>
        <dbReference type="ARBA" id="ARBA00023237"/>
    </source>
</evidence>
<dbReference type="InterPro" id="IPR050330">
    <property type="entry name" value="Bact_OuterMem_StrucFunc"/>
</dbReference>
<dbReference type="PANTHER" id="PTHR30329:SF21">
    <property type="entry name" value="LIPOPROTEIN YIAD-RELATED"/>
    <property type="match status" value="1"/>
</dbReference>
<feature type="domain" description="OmpA-like" evidence="6">
    <location>
        <begin position="569"/>
        <end position="684"/>
    </location>
</feature>
<dbReference type="Pfam" id="PF07676">
    <property type="entry name" value="PD40"/>
    <property type="match status" value="2"/>
</dbReference>
<dbReference type="InterPro" id="IPR035992">
    <property type="entry name" value="Ricin_B-like_lectins"/>
</dbReference>
<dbReference type="SUPFAM" id="SSF50370">
    <property type="entry name" value="Ricin B-like lectins"/>
    <property type="match status" value="1"/>
</dbReference>
<evidence type="ECO:0000313" key="7">
    <source>
        <dbReference type="EMBL" id="NML67745.1"/>
    </source>
</evidence>
<sequence>MLRVLFLCLVALSAAAQAPVPATISPDDRALYGVINRASGRSLDVSKASTLSGAAVVQWEFTHAASQQWHLVRISEGSEYYRLEDKNSGQCLALEIVPTAPPGANTPLVQRPYTGALGQQWKLVPVGQPGSFQLENRLDGRVATLASNDKFNGTAVVAARGVGRGTQQWRLFQLQLRLFAGPPYFTVPEALGALSSTGNELQPVPTPDGNTLYFNRTRFAGNAEGAAETGDIWVSRSADHGRTWPAPTHLEAPAGLNNGQNNAVQSVVGPPGSPVLLLRDAYTPSSAAGPATGIGLARIGAAGTGTPAPVRISGFSSLSPATGFFMTPDEKILLLSLEREDSQGLNDLYLSRADGKGGYSAPQSLGLDVNSPGYEFAPWLAPDGKTLYFSSYGHQGYGSSDIFVSTRLDESWTKWSPPQNLGPRFNGPGYDGFFALGPDSAAYFASSGPKDTAPKKLFRTQPGPPPAPDSAALAAAANPLAQPRAIVTGRVLNATTGQPLAGGAEVQALMVGGPIDFRATAQADALGFQMSLAPGRYRVTTTAGLLTRVDTFSVRAGESRRYEPRLTPATAGTRLELPDIIFAQSQARLLGSSYATLNKLAQSLKENPSLEIRVEGHTDNQGEADKNQVLSEQRVAEVKRYLVGRGVAASRISTIGYGGSKPKFSNDREETRRLNRRVELVITK</sequence>
<dbReference type="InterPro" id="IPR000772">
    <property type="entry name" value="Ricin_B_lectin"/>
</dbReference>
<evidence type="ECO:0000259" key="6">
    <source>
        <dbReference type="PROSITE" id="PS51123"/>
    </source>
</evidence>
<dbReference type="Gene3D" id="2.60.40.1120">
    <property type="entry name" value="Carboxypeptidase-like, regulatory domain"/>
    <property type="match status" value="1"/>
</dbReference>
<dbReference type="Gene3D" id="3.30.1330.60">
    <property type="entry name" value="OmpA-like domain"/>
    <property type="match status" value="1"/>
</dbReference>
<evidence type="ECO:0000256" key="4">
    <source>
        <dbReference type="PROSITE-ProRule" id="PRU00473"/>
    </source>
</evidence>
<dbReference type="PRINTS" id="PR01021">
    <property type="entry name" value="OMPADOMAIN"/>
</dbReference>
<dbReference type="RefSeq" id="WP_169533390.1">
    <property type="nucleotide sequence ID" value="NZ_JABBGH010000003.1"/>
</dbReference>
<dbReference type="GO" id="GO:0009279">
    <property type="term" value="C:cell outer membrane"/>
    <property type="evidence" value="ECO:0007669"/>
    <property type="project" value="UniProtKB-SubCell"/>
</dbReference>
<proteinExistence type="predicted"/>
<feature type="signal peptide" evidence="5">
    <location>
        <begin position="1"/>
        <end position="18"/>
    </location>
</feature>
<keyword evidence="8" id="KW-1185">Reference proteome</keyword>